<dbReference type="Pfam" id="PF00990">
    <property type="entry name" value="GGDEF"/>
    <property type="match status" value="1"/>
</dbReference>
<dbReference type="NCBIfam" id="TIGR00254">
    <property type="entry name" value="GGDEF"/>
    <property type="match status" value="1"/>
</dbReference>
<feature type="transmembrane region" description="Helical" evidence="4">
    <location>
        <begin position="141"/>
        <end position="161"/>
    </location>
</feature>
<dbReference type="SMART" id="SM00267">
    <property type="entry name" value="GGDEF"/>
    <property type="match status" value="1"/>
</dbReference>
<evidence type="ECO:0000256" key="1">
    <source>
        <dbReference type="ARBA" id="ARBA00001946"/>
    </source>
</evidence>
<name>A0A1T4KUY1_VIBCI</name>
<feature type="transmembrane region" description="Helical" evidence="4">
    <location>
        <begin position="96"/>
        <end position="113"/>
    </location>
</feature>
<evidence type="ECO:0000256" key="2">
    <source>
        <dbReference type="ARBA" id="ARBA00012528"/>
    </source>
</evidence>
<organism evidence="6 7">
    <name type="scientific">Vibrio cincinnatiensis DSM 19608</name>
    <dbReference type="NCBI Taxonomy" id="1123491"/>
    <lineage>
        <taxon>Bacteria</taxon>
        <taxon>Pseudomonadati</taxon>
        <taxon>Pseudomonadota</taxon>
        <taxon>Gammaproteobacteria</taxon>
        <taxon>Vibrionales</taxon>
        <taxon>Vibrionaceae</taxon>
        <taxon>Vibrio</taxon>
    </lineage>
</organism>
<feature type="transmembrane region" description="Helical" evidence="4">
    <location>
        <begin position="40"/>
        <end position="60"/>
    </location>
</feature>
<evidence type="ECO:0000313" key="7">
    <source>
        <dbReference type="Proteomes" id="UP000190834"/>
    </source>
</evidence>
<dbReference type="CDD" id="cd01949">
    <property type="entry name" value="GGDEF"/>
    <property type="match status" value="1"/>
</dbReference>
<dbReference type="PANTHER" id="PTHR45138">
    <property type="entry name" value="REGULATORY COMPONENTS OF SENSORY TRANSDUCTION SYSTEM"/>
    <property type="match status" value="1"/>
</dbReference>
<dbReference type="RefSeq" id="WP_078924730.1">
    <property type="nucleotide sequence ID" value="NZ_FUXB01000002.1"/>
</dbReference>
<evidence type="ECO:0000259" key="5">
    <source>
        <dbReference type="PROSITE" id="PS50887"/>
    </source>
</evidence>
<dbReference type="InterPro" id="IPR050469">
    <property type="entry name" value="Diguanylate_Cyclase"/>
</dbReference>
<dbReference type="GO" id="GO:1902201">
    <property type="term" value="P:negative regulation of bacterial-type flagellum-dependent cell motility"/>
    <property type="evidence" value="ECO:0007669"/>
    <property type="project" value="TreeGrafter"/>
</dbReference>
<dbReference type="AlphaFoldDB" id="A0A1T4KUY1"/>
<dbReference type="PANTHER" id="PTHR45138:SF9">
    <property type="entry name" value="DIGUANYLATE CYCLASE DGCM-RELATED"/>
    <property type="match status" value="1"/>
</dbReference>
<dbReference type="GO" id="GO:0052621">
    <property type="term" value="F:diguanylate cyclase activity"/>
    <property type="evidence" value="ECO:0007669"/>
    <property type="project" value="UniProtKB-EC"/>
</dbReference>
<feature type="domain" description="GGDEF" evidence="5">
    <location>
        <begin position="208"/>
        <end position="339"/>
    </location>
</feature>
<dbReference type="GO" id="GO:0005886">
    <property type="term" value="C:plasma membrane"/>
    <property type="evidence" value="ECO:0007669"/>
    <property type="project" value="TreeGrafter"/>
</dbReference>
<evidence type="ECO:0000313" key="6">
    <source>
        <dbReference type="EMBL" id="SJZ46244.1"/>
    </source>
</evidence>
<dbReference type="Proteomes" id="UP000190834">
    <property type="component" value="Unassembled WGS sequence"/>
</dbReference>
<feature type="transmembrane region" description="Helical" evidence="4">
    <location>
        <begin position="72"/>
        <end position="90"/>
    </location>
</feature>
<reference evidence="7" key="1">
    <citation type="submission" date="2017-02" db="EMBL/GenBank/DDBJ databases">
        <authorList>
            <person name="Varghese N."/>
            <person name="Submissions S."/>
        </authorList>
    </citation>
    <scope>NUCLEOTIDE SEQUENCE [LARGE SCALE GENOMIC DNA]</scope>
    <source>
        <strain evidence="7">DSM 19608</strain>
    </source>
</reference>
<evidence type="ECO:0000256" key="3">
    <source>
        <dbReference type="ARBA" id="ARBA00034247"/>
    </source>
</evidence>
<evidence type="ECO:0000256" key="4">
    <source>
        <dbReference type="SAM" id="Phobius"/>
    </source>
</evidence>
<feature type="transmembrane region" description="Helical" evidence="4">
    <location>
        <begin position="118"/>
        <end position="135"/>
    </location>
</feature>
<dbReference type="SUPFAM" id="SSF55073">
    <property type="entry name" value="Nucleotide cyclase"/>
    <property type="match status" value="1"/>
</dbReference>
<keyword evidence="4" id="KW-0812">Transmembrane</keyword>
<dbReference type="GO" id="GO:0043709">
    <property type="term" value="P:cell adhesion involved in single-species biofilm formation"/>
    <property type="evidence" value="ECO:0007669"/>
    <property type="project" value="TreeGrafter"/>
</dbReference>
<dbReference type="EMBL" id="FUXB01000002">
    <property type="protein sequence ID" value="SJZ46244.1"/>
    <property type="molecule type" value="Genomic_DNA"/>
</dbReference>
<dbReference type="STRING" id="1123491.SAMN02745782_00316"/>
<protein>
    <recommendedName>
        <fullName evidence="2">diguanylate cyclase</fullName>
        <ecNumber evidence="2">2.7.7.65</ecNumber>
    </recommendedName>
</protein>
<dbReference type="Pfam" id="PF20966">
    <property type="entry name" value="MASE6"/>
    <property type="match status" value="1"/>
</dbReference>
<comment type="cofactor">
    <cofactor evidence="1">
        <name>Mg(2+)</name>
        <dbReference type="ChEBI" id="CHEBI:18420"/>
    </cofactor>
</comment>
<dbReference type="InterPro" id="IPR000160">
    <property type="entry name" value="GGDEF_dom"/>
</dbReference>
<accession>A0A1T4KUY1</accession>
<proteinExistence type="predicted"/>
<gene>
    <name evidence="6" type="ORF">SAMN02745782_00316</name>
</gene>
<dbReference type="Gene3D" id="3.30.70.270">
    <property type="match status" value="1"/>
</dbReference>
<sequence length="353" mass="40213">MDAKLFDNSHTLRTSVLTGLSLFLTAIALFFATLNITYHQAYLLAALELIFAFHSAYIYRLTKKDRHSFRHIQGYVYFLVGIIIVSTYLQPIGNGVFLWCLFCPILLYVLLGLKQGQLMTGVVLIIQVISIFHQSSPQAGYNVWTTLTNLIACYSGIWIIAHTYEFNRNKIENALTYLASRDSLTGAHNRLSLNSAFQHFTHNKDASSSLCLLILDLDYFKQINDEFGHDAGDKVLMETSHLLANIVGDNNVYRIGGEEFCITLFDHSLSQAEHIGERLRNIMANHLFSHHNKRIQLTLSVGICEYRDGDKLNELIKLADLELYRAKKNGRNQVRICQTSETTEYRSSQVDTF</sequence>
<keyword evidence="4" id="KW-0472">Membrane</keyword>
<comment type="catalytic activity">
    <reaction evidence="3">
        <text>2 GTP = 3',3'-c-di-GMP + 2 diphosphate</text>
        <dbReference type="Rhea" id="RHEA:24898"/>
        <dbReference type="ChEBI" id="CHEBI:33019"/>
        <dbReference type="ChEBI" id="CHEBI:37565"/>
        <dbReference type="ChEBI" id="CHEBI:58805"/>
        <dbReference type="EC" id="2.7.7.65"/>
    </reaction>
</comment>
<dbReference type="EC" id="2.7.7.65" evidence="2"/>
<dbReference type="PROSITE" id="PS50887">
    <property type="entry name" value="GGDEF"/>
    <property type="match status" value="1"/>
</dbReference>
<dbReference type="InterPro" id="IPR029787">
    <property type="entry name" value="Nucleotide_cyclase"/>
</dbReference>
<dbReference type="FunFam" id="3.30.70.270:FF:000001">
    <property type="entry name" value="Diguanylate cyclase domain protein"/>
    <property type="match status" value="1"/>
</dbReference>
<feature type="transmembrane region" description="Helical" evidence="4">
    <location>
        <begin position="12"/>
        <end position="34"/>
    </location>
</feature>
<dbReference type="InterPro" id="IPR048435">
    <property type="entry name" value="MASE6"/>
</dbReference>
<dbReference type="OrthoDB" id="9812260at2"/>
<keyword evidence="7" id="KW-1185">Reference proteome</keyword>
<dbReference type="GeneID" id="70583463"/>
<keyword evidence="4" id="KW-1133">Transmembrane helix</keyword>
<dbReference type="InterPro" id="IPR043128">
    <property type="entry name" value="Rev_trsase/Diguanyl_cyclase"/>
</dbReference>